<dbReference type="STRING" id="1148509.SAMN05216222_1454"/>
<dbReference type="Proteomes" id="UP000198481">
    <property type="component" value="Chromosome I"/>
</dbReference>
<name>A0A1H1S7Z2_9PSED</name>
<protein>
    <submittedName>
        <fullName evidence="1">Uncharacterized protein</fullName>
    </submittedName>
</protein>
<evidence type="ECO:0000313" key="2">
    <source>
        <dbReference type="Proteomes" id="UP000198481"/>
    </source>
</evidence>
<organism evidence="1 2">
    <name type="scientific">Pseudomonas prosekii</name>
    <dbReference type="NCBI Taxonomy" id="1148509"/>
    <lineage>
        <taxon>Bacteria</taxon>
        <taxon>Pseudomonadati</taxon>
        <taxon>Pseudomonadota</taxon>
        <taxon>Gammaproteobacteria</taxon>
        <taxon>Pseudomonadales</taxon>
        <taxon>Pseudomonadaceae</taxon>
        <taxon>Pseudomonas</taxon>
    </lineage>
</organism>
<reference evidence="1 2" key="1">
    <citation type="submission" date="2016-10" db="EMBL/GenBank/DDBJ databases">
        <authorList>
            <person name="de Groot N.N."/>
        </authorList>
    </citation>
    <scope>NUCLEOTIDE SEQUENCE [LARGE SCALE GENOMIC DNA]</scope>
    <source>
        <strain evidence="1 2">LMG 26867</strain>
    </source>
</reference>
<accession>A0A1H1S7Z2</accession>
<sequence length="84" mass="9379">MGDRMSAITDHDVEFAQAVVALARQHGMTGISMEFRQNFDLSQRTGCYCGKRITWSEGRHGDGEDIKFRTEAEASFPEKAKVAP</sequence>
<dbReference type="EMBL" id="LT629762">
    <property type="protein sequence ID" value="SDS43866.1"/>
    <property type="molecule type" value="Genomic_DNA"/>
</dbReference>
<evidence type="ECO:0000313" key="1">
    <source>
        <dbReference type="EMBL" id="SDS43866.1"/>
    </source>
</evidence>
<gene>
    <name evidence="1" type="ORF">SAMN05216222_1454</name>
</gene>
<dbReference type="AlphaFoldDB" id="A0A1H1S7Z2"/>
<proteinExistence type="predicted"/>